<dbReference type="EMBL" id="BLIO01000001">
    <property type="protein sequence ID" value="GFE13558.1"/>
    <property type="molecule type" value="Genomic_DNA"/>
</dbReference>
<evidence type="ECO:0000313" key="2">
    <source>
        <dbReference type="Proteomes" id="UP000430079"/>
    </source>
</evidence>
<dbReference type="RefSeq" id="WP_190143887.1">
    <property type="nucleotide sequence ID" value="NZ_BLIO01000001.1"/>
</dbReference>
<keyword evidence="2" id="KW-1185">Reference proteome</keyword>
<name>A0A640SR93_9ACTN</name>
<organism evidence="1 2">
    <name type="scientific">Streptomyces glebosus</name>
    <dbReference type="NCBI Taxonomy" id="249580"/>
    <lineage>
        <taxon>Bacteria</taxon>
        <taxon>Bacillati</taxon>
        <taxon>Actinomycetota</taxon>
        <taxon>Actinomycetes</taxon>
        <taxon>Kitasatosporales</taxon>
        <taxon>Streptomycetaceae</taxon>
        <taxon>Streptomyces</taxon>
    </lineage>
</organism>
<dbReference type="Proteomes" id="UP000430079">
    <property type="component" value="Unassembled WGS sequence"/>
</dbReference>
<sequence>MRPSPADMQVFTVHQIEVGEPDPRWVRCELRYRHKNHHYASAEGVLIWWKRKHKRKRSRR</sequence>
<protein>
    <submittedName>
        <fullName evidence="1">Uncharacterized protein</fullName>
    </submittedName>
</protein>
<reference evidence="1 2" key="1">
    <citation type="submission" date="2019-12" db="EMBL/GenBank/DDBJ databases">
        <title>Whole genome shotgun sequence of Streptomyces hygroscopicus subsp. glebosus NBRC 13786.</title>
        <authorList>
            <person name="Ichikawa N."/>
            <person name="Kimura A."/>
            <person name="Kitahashi Y."/>
            <person name="Komaki H."/>
            <person name="Tamura T."/>
        </authorList>
    </citation>
    <scope>NUCLEOTIDE SEQUENCE [LARGE SCALE GENOMIC DNA]</scope>
    <source>
        <strain evidence="1 2">NBRC 13786</strain>
    </source>
</reference>
<evidence type="ECO:0000313" key="1">
    <source>
        <dbReference type="EMBL" id="GFE13558.1"/>
    </source>
</evidence>
<dbReference type="AlphaFoldDB" id="A0A640SR93"/>
<accession>A0A640SR93</accession>
<proteinExistence type="predicted"/>
<comment type="caution">
    <text evidence="1">The sequence shown here is derived from an EMBL/GenBank/DDBJ whole genome shotgun (WGS) entry which is preliminary data.</text>
</comment>
<gene>
    <name evidence="1" type="ORF">Sgleb_16050</name>
</gene>